<protein>
    <recommendedName>
        <fullName evidence="4">Glycosyltransferase RgtA/B/C/D-like domain-containing protein</fullName>
    </recommendedName>
</protein>
<feature type="transmembrane region" description="Helical" evidence="1">
    <location>
        <begin position="226"/>
        <end position="245"/>
    </location>
</feature>
<gene>
    <name evidence="2" type="ORF">IC234_03980</name>
</gene>
<accession>A0ABR8JR45</accession>
<evidence type="ECO:0000256" key="1">
    <source>
        <dbReference type="SAM" id="Phobius"/>
    </source>
</evidence>
<reference evidence="2 3" key="1">
    <citation type="submission" date="2020-09" db="EMBL/GenBank/DDBJ databases">
        <authorList>
            <person name="Kim M.K."/>
        </authorList>
    </citation>
    <scope>NUCLEOTIDE SEQUENCE [LARGE SCALE GENOMIC DNA]</scope>
    <source>
        <strain evidence="2 3">BT189</strain>
    </source>
</reference>
<name>A0ABR8JR45_9BACT</name>
<evidence type="ECO:0000313" key="2">
    <source>
        <dbReference type="EMBL" id="MBD2721276.1"/>
    </source>
</evidence>
<comment type="caution">
    <text evidence="2">The sequence shown here is derived from an EMBL/GenBank/DDBJ whole genome shotgun (WGS) entry which is preliminary data.</text>
</comment>
<feature type="transmembrane region" description="Helical" evidence="1">
    <location>
        <begin position="454"/>
        <end position="473"/>
    </location>
</feature>
<feature type="transmembrane region" description="Helical" evidence="1">
    <location>
        <begin position="295"/>
        <end position="314"/>
    </location>
</feature>
<feature type="transmembrane region" description="Helical" evidence="1">
    <location>
        <begin position="257"/>
        <end position="283"/>
    </location>
</feature>
<feature type="transmembrane region" description="Helical" evidence="1">
    <location>
        <begin position="48"/>
        <end position="70"/>
    </location>
</feature>
<dbReference type="Proteomes" id="UP000606003">
    <property type="component" value="Unassembled WGS sequence"/>
</dbReference>
<keyword evidence="3" id="KW-1185">Reference proteome</keyword>
<sequence>MLLGLCAGYAAFILHHTTWQEARQLDAIFPFYTWRTRPFTAQELTHTWQLLAALAAGCGAAATLLAALPAGRQELRALWLSLLAAAGSLWHTIQSLSPRQKRWAAWGLAVLTGLRAYLSLASVTPEYDDAASYTLFVSQGLFVTACYYPLPNNHVLSNVLSWAFYHVNPSFWWTMRLPVLLTTTAVTVLLLVGLLHRRLAFRPAAVAVLLFSLSKLSVYHSSVGRGYWLLTGCAGVMFFVTLALAGKTRAPRAAWALLVLSGVAGAYAVPTFAVVIASAYSWLGLSFLRQKSQINLLRLVVTGGLTVAATLLLYSPVLFVSGPAIFFGNGFVAPRPFAEFVAGLPAYLWETEGFLVGQIKTGALLTLVGGVTALLLLQRARKGQLPAAHAAWWLGLAPAAFWFCAVPYVLLIAQRVFAPGRTLLYKALFFFVILAMVLEWLLQHPRVRQWKAFRPTLVLVAVAWLGYQFVSLWRDNRIPQQHNADYHAAYAWLSQQPHGPVLVPEPTHSIFLRLYFRSELPGQPWQLDGRPVPGRAYPYVVAFPDKRGYFQPRFDFAPAFRNTEVEIYRVPVTGPAPAGMPSYWFLNEDL</sequence>
<keyword evidence="1" id="KW-1133">Transmembrane helix</keyword>
<dbReference type="EMBL" id="JACXAC010000001">
    <property type="protein sequence ID" value="MBD2721276.1"/>
    <property type="molecule type" value="Genomic_DNA"/>
</dbReference>
<feature type="transmembrane region" description="Helical" evidence="1">
    <location>
        <begin position="130"/>
        <end position="150"/>
    </location>
</feature>
<feature type="transmembrane region" description="Helical" evidence="1">
    <location>
        <begin position="361"/>
        <end position="378"/>
    </location>
</feature>
<evidence type="ECO:0000313" key="3">
    <source>
        <dbReference type="Proteomes" id="UP000606003"/>
    </source>
</evidence>
<feature type="transmembrane region" description="Helical" evidence="1">
    <location>
        <begin position="103"/>
        <end position="123"/>
    </location>
</feature>
<proteinExistence type="predicted"/>
<feature type="transmembrane region" description="Helical" evidence="1">
    <location>
        <begin position="170"/>
        <end position="192"/>
    </location>
</feature>
<feature type="transmembrane region" description="Helical" evidence="1">
    <location>
        <begin position="77"/>
        <end position="97"/>
    </location>
</feature>
<evidence type="ECO:0008006" key="4">
    <source>
        <dbReference type="Google" id="ProtNLM"/>
    </source>
</evidence>
<organism evidence="2 3">
    <name type="scientific">Hymenobacter armeniacus</name>
    <dbReference type="NCBI Taxonomy" id="2771358"/>
    <lineage>
        <taxon>Bacteria</taxon>
        <taxon>Pseudomonadati</taxon>
        <taxon>Bacteroidota</taxon>
        <taxon>Cytophagia</taxon>
        <taxon>Cytophagales</taxon>
        <taxon>Hymenobacteraceae</taxon>
        <taxon>Hymenobacter</taxon>
    </lineage>
</organism>
<keyword evidence="1" id="KW-0472">Membrane</keyword>
<feature type="transmembrane region" description="Helical" evidence="1">
    <location>
        <begin position="390"/>
        <end position="411"/>
    </location>
</feature>
<feature type="transmembrane region" description="Helical" evidence="1">
    <location>
        <begin position="423"/>
        <end position="442"/>
    </location>
</feature>
<keyword evidence="1" id="KW-0812">Transmembrane</keyword>